<dbReference type="KEGG" id="pmf:P9303_06481"/>
<dbReference type="EMBL" id="CP000554">
    <property type="protein sequence ID" value="ABM77400.1"/>
    <property type="molecule type" value="Genomic_DNA"/>
</dbReference>
<name>A2C7E0_PROM3</name>
<proteinExistence type="predicted"/>
<sequence>MASNDAANGLEQKQGKVGLTTSSGPSGLAPTEARALERKPLNSSEIQRTIASAKGSAMS</sequence>
<organism evidence="2 3">
    <name type="scientific">Prochlorococcus marinus (strain MIT 9303)</name>
    <dbReference type="NCBI Taxonomy" id="59922"/>
    <lineage>
        <taxon>Bacteria</taxon>
        <taxon>Bacillati</taxon>
        <taxon>Cyanobacteriota</taxon>
        <taxon>Cyanophyceae</taxon>
        <taxon>Synechococcales</taxon>
        <taxon>Prochlorococcaceae</taxon>
        <taxon>Prochlorococcus</taxon>
    </lineage>
</organism>
<protein>
    <submittedName>
        <fullName evidence="2">Uncharacterized protein</fullName>
    </submittedName>
</protein>
<evidence type="ECO:0000313" key="2">
    <source>
        <dbReference type="EMBL" id="ABM77400.1"/>
    </source>
</evidence>
<dbReference type="AlphaFoldDB" id="A2C7E0"/>
<feature type="compositionally biased region" description="Polar residues" evidence="1">
    <location>
        <begin position="41"/>
        <end position="50"/>
    </location>
</feature>
<evidence type="ECO:0000256" key="1">
    <source>
        <dbReference type="SAM" id="MobiDB-lite"/>
    </source>
</evidence>
<accession>A2C7E0</accession>
<gene>
    <name evidence="2" type="ordered locus">P9303_06481</name>
</gene>
<reference evidence="2 3" key="1">
    <citation type="journal article" date="2007" name="PLoS Genet.">
        <title>Patterns and implications of gene gain and loss in the evolution of Prochlorococcus.</title>
        <authorList>
            <person name="Kettler G.C."/>
            <person name="Martiny A.C."/>
            <person name="Huang K."/>
            <person name="Zucker J."/>
            <person name="Coleman M.L."/>
            <person name="Rodrigue S."/>
            <person name="Chen F."/>
            <person name="Lapidus A."/>
            <person name="Ferriera S."/>
            <person name="Johnson J."/>
            <person name="Steglich C."/>
            <person name="Church G.M."/>
            <person name="Richardson P."/>
            <person name="Chisholm S.W."/>
        </authorList>
    </citation>
    <scope>NUCLEOTIDE SEQUENCE [LARGE SCALE GENOMIC DNA]</scope>
    <source>
        <strain evidence="2 3">MIT 9303</strain>
    </source>
</reference>
<evidence type="ECO:0000313" key="3">
    <source>
        <dbReference type="Proteomes" id="UP000002274"/>
    </source>
</evidence>
<feature type="region of interest" description="Disordered" evidence="1">
    <location>
        <begin position="1"/>
        <end position="59"/>
    </location>
</feature>
<dbReference type="HOGENOM" id="CLU_2956970_0_0_3"/>
<dbReference type="Proteomes" id="UP000002274">
    <property type="component" value="Chromosome"/>
</dbReference>